<dbReference type="CDD" id="cd01130">
    <property type="entry name" value="VirB11-like_ATPase"/>
    <property type="match status" value="1"/>
</dbReference>
<evidence type="ECO:0000313" key="4">
    <source>
        <dbReference type="EMBL" id="MEE8658091.1"/>
    </source>
</evidence>
<name>A0ABU7U1Z6_9PROT</name>
<evidence type="ECO:0000256" key="2">
    <source>
        <dbReference type="SAM" id="MobiDB-lite"/>
    </source>
</evidence>
<dbReference type="Proteomes" id="UP001312908">
    <property type="component" value="Unassembled WGS sequence"/>
</dbReference>
<dbReference type="EMBL" id="JAWJZY010000001">
    <property type="protein sequence ID" value="MEE8658091.1"/>
    <property type="molecule type" value="Genomic_DNA"/>
</dbReference>
<accession>A0ABU7U1Z6</accession>
<feature type="domain" description="Bacterial type II secretion system protein E" evidence="3">
    <location>
        <begin position="111"/>
        <end position="389"/>
    </location>
</feature>
<evidence type="ECO:0000259" key="3">
    <source>
        <dbReference type="Pfam" id="PF00437"/>
    </source>
</evidence>
<dbReference type="RefSeq" id="WP_394819031.1">
    <property type="nucleotide sequence ID" value="NZ_JAWJZY010000001.1"/>
</dbReference>
<feature type="compositionally biased region" description="Polar residues" evidence="2">
    <location>
        <begin position="12"/>
        <end position="22"/>
    </location>
</feature>
<reference evidence="4 5" key="1">
    <citation type="submission" date="2023-10" db="EMBL/GenBank/DDBJ databases">
        <title>Sorlinia euscelidii gen. nov., sp. nov., an acetic acid bacteria isolated from the gut of Euscelidius variegatus emitter.</title>
        <authorList>
            <person name="Michoud G."/>
            <person name="Marasco R."/>
            <person name="Seferji K."/>
            <person name="Gonella E."/>
            <person name="Garuglieri E."/>
            <person name="Alma A."/>
            <person name="Mapelli F."/>
            <person name="Borin S."/>
            <person name="Daffonchio D."/>
            <person name="Crotti E."/>
        </authorList>
    </citation>
    <scope>NUCLEOTIDE SEQUENCE [LARGE SCALE GENOMIC DNA]</scope>
    <source>
        <strain evidence="4 5">EV16P</strain>
    </source>
</reference>
<keyword evidence="5" id="KW-1185">Reference proteome</keyword>
<dbReference type="InterPro" id="IPR001482">
    <property type="entry name" value="T2SS/T4SS_dom"/>
</dbReference>
<feature type="region of interest" description="Disordered" evidence="2">
    <location>
        <begin position="1"/>
        <end position="34"/>
    </location>
</feature>
<dbReference type="PANTHER" id="PTHR30486:SF6">
    <property type="entry name" value="TYPE IV PILUS RETRACTATION ATPASE PILT"/>
    <property type="match status" value="1"/>
</dbReference>
<comment type="similarity">
    <text evidence="1">Belongs to the GSP E family.</text>
</comment>
<comment type="caution">
    <text evidence="4">The sequence shown here is derived from an EMBL/GenBank/DDBJ whole genome shotgun (WGS) entry which is preliminary data.</text>
</comment>
<evidence type="ECO:0000256" key="1">
    <source>
        <dbReference type="ARBA" id="ARBA00006611"/>
    </source>
</evidence>
<protein>
    <submittedName>
        <fullName evidence="4">AAA domain-containing protein</fullName>
    </submittedName>
</protein>
<dbReference type="Gene3D" id="3.40.50.300">
    <property type="entry name" value="P-loop containing nucleotide triphosphate hydrolases"/>
    <property type="match status" value="1"/>
</dbReference>
<sequence>MSDRLPPFNSFGRRSTLSQPAPVQSEKDFSAPPPTLDDNGFVFDDFSDDVAQIRVLCLSSIDPSTIVNLPPERIRVEIEKAISQIVAANRLQVNQSEQRQLASDLVNDMMGLGPLQVLVDDTRVADIMVNGPDRVFVEIDGKTYRSKVRFRDQAHLSNICQRIASAVGRRVDEASPIVDARLADGSRVNIVFPPLALDGPYVSIRKFSAKAIDLEKLVALGTITPQMAGLISLMGRCRLNIIVSGGTGSGKTTLLNAISRAVIPTERIITIEDAAELQLQQPHVVRLETRPASLEGGGEITQRDLVRNALRMRPDRLIVGEVRSGEAFDMLQAMNTGHDGSMSTVHANSSRDALTRIENMVHMGSINLSANAIRAQIASAVDVIIQIERHRDGKRRVTQISDVGRMEGDVIILNDILTFVIDSESSDEAIKGGYAFSRARPSFWQKLVYFGVAGQWQKIMSESV</sequence>
<proteinExistence type="inferred from homology"/>
<dbReference type="Pfam" id="PF00437">
    <property type="entry name" value="T2SSE"/>
    <property type="match status" value="1"/>
</dbReference>
<dbReference type="SUPFAM" id="SSF52540">
    <property type="entry name" value="P-loop containing nucleoside triphosphate hydrolases"/>
    <property type="match status" value="1"/>
</dbReference>
<dbReference type="PANTHER" id="PTHR30486">
    <property type="entry name" value="TWITCHING MOTILITY PROTEIN PILT"/>
    <property type="match status" value="1"/>
</dbReference>
<gene>
    <name evidence="4" type="ORF">DOFOFD_03565</name>
</gene>
<dbReference type="InterPro" id="IPR027417">
    <property type="entry name" value="P-loop_NTPase"/>
</dbReference>
<dbReference type="InterPro" id="IPR050921">
    <property type="entry name" value="T4SS_GSP_E_ATPase"/>
</dbReference>
<organism evidence="4 5">
    <name type="scientific">Sorlinia euscelidii</name>
    <dbReference type="NCBI Taxonomy" id="3081148"/>
    <lineage>
        <taxon>Bacteria</taxon>
        <taxon>Pseudomonadati</taxon>
        <taxon>Pseudomonadota</taxon>
        <taxon>Alphaproteobacteria</taxon>
        <taxon>Acetobacterales</taxon>
        <taxon>Acetobacteraceae</taxon>
        <taxon>Sorlinia</taxon>
    </lineage>
</organism>
<evidence type="ECO:0000313" key="5">
    <source>
        <dbReference type="Proteomes" id="UP001312908"/>
    </source>
</evidence>
<dbReference type="Gene3D" id="3.30.450.380">
    <property type="match status" value="1"/>
</dbReference>